<dbReference type="RefSeq" id="WP_061073344.1">
    <property type="nucleotide sequence ID" value="NZ_CP014060.2"/>
</dbReference>
<dbReference type="CDD" id="cd02208">
    <property type="entry name" value="cupin_RmlC-like"/>
    <property type="match status" value="1"/>
</dbReference>
<reference evidence="3" key="1">
    <citation type="submission" date="2015-12" db="EMBL/GenBank/DDBJ databases">
        <title>FDA dAtabase for Regulatory Grade micrObial Sequences (FDA-ARGOS): Supporting development and validation of Infectious Disease Dx tests.</title>
        <authorList>
            <person name="Case J."/>
            <person name="Tallon L."/>
            <person name="Sadzewicz L."/>
            <person name="Sengamalay N."/>
            <person name="Ott S."/>
            <person name="Godinez A."/>
            <person name="Nagaraj S."/>
            <person name="Nadendla S."/>
            <person name="Sichtig H."/>
        </authorList>
    </citation>
    <scope>NUCLEOTIDE SEQUENCE [LARGE SCALE GENOMIC DNA]</scope>
    <source>
        <strain evidence="3">FDAARGOS_147</strain>
    </source>
</reference>
<evidence type="ECO:0000313" key="2">
    <source>
        <dbReference type="EMBL" id="AMG38715.1"/>
    </source>
</evidence>
<organism evidence="2 3">
    <name type="scientific">Alcaligenes xylosoxydans xylosoxydans</name>
    <name type="common">Achromobacter xylosoxidans</name>
    <dbReference type="NCBI Taxonomy" id="85698"/>
    <lineage>
        <taxon>Bacteria</taxon>
        <taxon>Pseudomonadati</taxon>
        <taxon>Pseudomonadota</taxon>
        <taxon>Betaproteobacteria</taxon>
        <taxon>Burkholderiales</taxon>
        <taxon>Alcaligenaceae</taxon>
        <taxon>Achromobacter</taxon>
    </lineage>
</organism>
<dbReference type="Proteomes" id="UP000060602">
    <property type="component" value="Chromosome"/>
</dbReference>
<dbReference type="SUPFAM" id="SSF51182">
    <property type="entry name" value="RmlC-like cupins"/>
    <property type="match status" value="1"/>
</dbReference>
<name>A0A0X8P2K8_ALCXX</name>
<feature type="domain" description="Cupin type-2" evidence="1">
    <location>
        <begin position="64"/>
        <end position="131"/>
    </location>
</feature>
<dbReference type="InterPro" id="IPR013096">
    <property type="entry name" value="Cupin_2"/>
</dbReference>
<gene>
    <name evidence="2" type="ORF">AL504_23405</name>
</gene>
<dbReference type="InterPro" id="IPR011051">
    <property type="entry name" value="RmlC_Cupin_sf"/>
</dbReference>
<evidence type="ECO:0000313" key="3">
    <source>
        <dbReference type="Proteomes" id="UP000060602"/>
    </source>
</evidence>
<accession>A0A0X8P2K8</accession>
<dbReference type="Gene3D" id="2.60.120.10">
    <property type="entry name" value="Jelly Rolls"/>
    <property type="match status" value="1"/>
</dbReference>
<dbReference type="EMBL" id="CP014060">
    <property type="protein sequence ID" value="AMG38715.1"/>
    <property type="molecule type" value="Genomic_DNA"/>
</dbReference>
<evidence type="ECO:0000259" key="1">
    <source>
        <dbReference type="Pfam" id="PF07883"/>
    </source>
</evidence>
<sequence>MPAETSGSAFAPIVHSAQQWRDAMSEMSKRKTPSFFHIRARLPRQGRTNQVLGASPYMNVVLKTYAGGGENEIHAHTNEDHVFVVLQGGATFLGPRGETRRVGRNDCVLVPAGAFYSFQADETEPLVMLRVGAAIDRAGDVLARVDERGQPFDGYSERNKEVPAILHDALIYE</sequence>
<proteinExistence type="predicted"/>
<dbReference type="Pfam" id="PF07883">
    <property type="entry name" value="Cupin_2"/>
    <property type="match status" value="1"/>
</dbReference>
<protein>
    <submittedName>
        <fullName evidence="2">Cupin domain-containing protein</fullName>
    </submittedName>
</protein>
<dbReference type="InterPro" id="IPR014710">
    <property type="entry name" value="RmlC-like_jellyroll"/>
</dbReference>
<dbReference type="AlphaFoldDB" id="A0A0X8P2K8"/>